<evidence type="ECO:0000256" key="1">
    <source>
        <dbReference type="SAM" id="MobiDB-lite"/>
    </source>
</evidence>
<dbReference type="Proteomes" id="UP001229421">
    <property type="component" value="Unassembled WGS sequence"/>
</dbReference>
<evidence type="ECO:0000313" key="2">
    <source>
        <dbReference type="EMBL" id="KAK1431862.1"/>
    </source>
</evidence>
<accession>A0AAD8L4N0</accession>
<dbReference type="AlphaFoldDB" id="A0AAD8L4N0"/>
<feature type="compositionally biased region" description="Polar residues" evidence="1">
    <location>
        <begin position="126"/>
        <end position="136"/>
    </location>
</feature>
<organism evidence="2 3">
    <name type="scientific">Tagetes erecta</name>
    <name type="common">African marigold</name>
    <dbReference type="NCBI Taxonomy" id="13708"/>
    <lineage>
        <taxon>Eukaryota</taxon>
        <taxon>Viridiplantae</taxon>
        <taxon>Streptophyta</taxon>
        <taxon>Embryophyta</taxon>
        <taxon>Tracheophyta</taxon>
        <taxon>Spermatophyta</taxon>
        <taxon>Magnoliopsida</taxon>
        <taxon>eudicotyledons</taxon>
        <taxon>Gunneridae</taxon>
        <taxon>Pentapetalae</taxon>
        <taxon>asterids</taxon>
        <taxon>campanulids</taxon>
        <taxon>Asterales</taxon>
        <taxon>Asteraceae</taxon>
        <taxon>Asteroideae</taxon>
        <taxon>Heliantheae alliance</taxon>
        <taxon>Tageteae</taxon>
        <taxon>Tagetes</taxon>
    </lineage>
</organism>
<feature type="compositionally biased region" description="Acidic residues" evidence="1">
    <location>
        <begin position="1"/>
        <end position="33"/>
    </location>
</feature>
<dbReference type="EMBL" id="JAUHHV010000002">
    <property type="protein sequence ID" value="KAK1431862.1"/>
    <property type="molecule type" value="Genomic_DNA"/>
</dbReference>
<keyword evidence="3" id="KW-1185">Reference proteome</keyword>
<name>A0AAD8L4N0_TARER</name>
<protein>
    <submittedName>
        <fullName evidence="2">Uncharacterized protein</fullName>
    </submittedName>
</protein>
<reference evidence="2" key="1">
    <citation type="journal article" date="2023" name="bioRxiv">
        <title>Improved chromosome-level genome assembly for marigold (Tagetes erecta).</title>
        <authorList>
            <person name="Jiang F."/>
            <person name="Yuan L."/>
            <person name="Wang S."/>
            <person name="Wang H."/>
            <person name="Xu D."/>
            <person name="Wang A."/>
            <person name="Fan W."/>
        </authorList>
    </citation>
    <scope>NUCLEOTIDE SEQUENCE</scope>
    <source>
        <strain evidence="2">WSJ</strain>
        <tissue evidence="2">Leaf</tissue>
    </source>
</reference>
<comment type="caution">
    <text evidence="2">The sequence shown here is derived from an EMBL/GenBank/DDBJ whole genome shotgun (WGS) entry which is preliminary data.</text>
</comment>
<evidence type="ECO:0000313" key="3">
    <source>
        <dbReference type="Proteomes" id="UP001229421"/>
    </source>
</evidence>
<proteinExistence type="predicted"/>
<gene>
    <name evidence="2" type="ORF">QVD17_08607</name>
</gene>
<sequence>MSDSSDDDGDNDNGDVGENENVDDDDHVDDENFEVNNDTVEISKEVISENAPIEEVIIENAPIEEVNIDENVAIEEGNVMTEFDDRLYFDTSNLDEDIEAARAVVQVECKAHSDNEAKTETIQISSPAVPNPNASGDTEFAKSSDAEVIRTSTEAEVIKESSLEITKVVDVVDLDKDEGQSKVE</sequence>
<feature type="region of interest" description="Disordered" evidence="1">
    <location>
        <begin position="1"/>
        <end position="36"/>
    </location>
</feature>
<feature type="region of interest" description="Disordered" evidence="1">
    <location>
        <begin position="126"/>
        <end position="147"/>
    </location>
</feature>